<evidence type="ECO:0000256" key="4">
    <source>
        <dbReference type="PROSITE-ProRule" id="PRU00335"/>
    </source>
</evidence>
<keyword evidence="2 4" id="KW-0238">DNA-binding</keyword>
<evidence type="ECO:0000256" key="3">
    <source>
        <dbReference type="ARBA" id="ARBA00023163"/>
    </source>
</evidence>
<evidence type="ECO:0000313" key="7">
    <source>
        <dbReference type="Proteomes" id="UP000026923"/>
    </source>
</evidence>
<dbReference type="InterPro" id="IPR009057">
    <property type="entry name" value="Homeodomain-like_sf"/>
</dbReference>
<comment type="caution">
    <text evidence="6">The sequence shown here is derived from an EMBL/GenBank/DDBJ whole genome shotgun (WGS) entry which is preliminary data.</text>
</comment>
<dbReference type="GO" id="GO:0003700">
    <property type="term" value="F:DNA-binding transcription factor activity"/>
    <property type="evidence" value="ECO:0007669"/>
    <property type="project" value="TreeGrafter"/>
</dbReference>
<dbReference type="Gene3D" id="1.10.357.10">
    <property type="entry name" value="Tetracycline Repressor, domain 2"/>
    <property type="match status" value="1"/>
</dbReference>
<dbReference type="PROSITE" id="PS50977">
    <property type="entry name" value="HTH_TETR_2"/>
    <property type="match status" value="1"/>
</dbReference>
<dbReference type="HOGENOM" id="CLU_133691_0_0_6"/>
<dbReference type="PANTHER" id="PTHR30055:SF234">
    <property type="entry name" value="HTH-TYPE TRANSCRIPTIONAL REGULATOR BETI"/>
    <property type="match status" value="1"/>
</dbReference>
<evidence type="ECO:0000256" key="1">
    <source>
        <dbReference type="ARBA" id="ARBA00023015"/>
    </source>
</evidence>
<dbReference type="InterPro" id="IPR001647">
    <property type="entry name" value="HTH_TetR"/>
</dbReference>
<dbReference type="RefSeq" id="WP_024162202.1">
    <property type="nucleotide sequence ID" value="NZ_KK020676.1"/>
</dbReference>
<organism evidence="6 7">
    <name type="scientific">Stutzerimonas stutzeri KOS6</name>
    <dbReference type="NCBI Taxonomy" id="1218352"/>
    <lineage>
        <taxon>Bacteria</taxon>
        <taxon>Pseudomonadati</taxon>
        <taxon>Pseudomonadota</taxon>
        <taxon>Gammaproteobacteria</taxon>
        <taxon>Pseudomonadales</taxon>
        <taxon>Pseudomonadaceae</taxon>
        <taxon>Stutzerimonas</taxon>
    </lineage>
</organism>
<dbReference type="InterPro" id="IPR050109">
    <property type="entry name" value="HTH-type_TetR-like_transc_reg"/>
</dbReference>
<dbReference type="Pfam" id="PF00440">
    <property type="entry name" value="TetR_N"/>
    <property type="match status" value="1"/>
</dbReference>
<dbReference type="GO" id="GO:0000976">
    <property type="term" value="F:transcription cis-regulatory region binding"/>
    <property type="evidence" value="ECO:0007669"/>
    <property type="project" value="TreeGrafter"/>
</dbReference>
<sequence length="119" mass="13181">MSQAQRHARPLNRSESQARTRAALLDAAEALIVEHSIPALSLRAVCTRAGYTQGAFYSNFADREELLLEVMERNLEQKAASLEQMLATCGDAGLDGTLACILDWLDTIHHRGEWARIAM</sequence>
<evidence type="ECO:0000259" key="5">
    <source>
        <dbReference type="PROSITE" id="PS50977"/>
    </source>
</evidence>
<keyword evidence="1" id="KW-0805">Transcription regulation</keyword>
<evidence type="ECO:0000313" key="6">
    <source>
        <dbReference type="EMBL" id="EWC38957.1"/>
    </source>
</evidence>
<dbReference type="SUPFAM" id="SSF46689">
    <property type="entry name" value="Homeodomain-like"/>
    <property type="match status" value="1"/>
</dbReference>
<dbReference type="Proteomes" id="UP000026923">
    <property type="component" value="Unassembled WGS sequence"/>
</dbReference>
<dbReference type="PANTHER" id="PTHR30055">
    <property type="entry name" value="HTH-TYPE TRANSCRIPTIONAL REGULATOR RUTR"/>
    <property type="match status" value="1"/>
</dbReference>
<keyword evidence="3" id="KW-0804">Transcription</keyword>
<evidence type="ECO:0000256" key="2">
    <source>
        <dbReference type="ARBA" id="ARBA00023125"/>
    </source>
</evidence>
<proteinExistence type="predicted"/>
<dbReference type="eggNOG" id="COG1309">
    <property type="taxonomic scope" value="Bacteria"/>
</dbReference>
<accession>A0A061JJ31</accession>
<name>A0A061JJ31_STUST</name>
<protein>
    <recommendedName>
        <fullName evidence="5">HTH tetR-type domain-containing protein</fullName>
    </recommendedName>
</protein>
<dbReference type="AlphaFoldDB" id="A0A061JJ31"/>
<dbReference type="PRINTS" id="PR00455">
    <property type="entry name" value="HTHTETR"/>
</dbReference>
<feature type="non-terminal residue" evidence="6">
    <location>
        <position position="119"/>
    </location>
</feature>
<feature type="DNA-binding region" description="H-T-H motif" evidence="4">
    <location>
        <begin position="41"/>
        <end position="60"/>
    </location>
</feature>
<reference evidence="6 7" key="1">
    <citation type="journal article" date="2013" name="Genome Announc.">
        <title>Draft Genome of the Nitrogen-Fixing Bacterium Pseudomonas stutzeri Strain KOS6 Isolated from Industrial Hydrocarbon Sludge.</title>
        <authorList>
            <person name="Grigoryeva T.V."/>
            <person name="Laikov A.V."/>
            <person name="Naumova R.P."/>
            <person name="Manolov A.I."/>
            <person name="Larin A.K."/>
            <person name="Karpova I.Y."/>
            <person name="Semashko T.A."/>
            <person name="Alexeev D.G."/>
            <person name="Kostryukova E.S."/>
            <person name="Muller R."/>
            <person name="Govorun V.M."/>
        </authorList>
    </citation>
    <scope>NUCLEOTIDE SEQUENCE [LARGE SCALE GENOMIC DNA]</scope>
    <source>
        <strain evidence="6 7">KOS6</strain>
    </source>
</reference>
<feature type="domain" description="HTH tetR-type" evidence="5">
    <location>
        <begin position="18"/>
        <end position="78"/>
    </location>
</feature>
<dbReference type="EMBL" id="AMCZ02000072">
    <property type="protein sequence ID" value="EWC38957.1"/>
    <property type="molecule type" value="Genomic_DNA"/>
</dbReference>
<gene>
    <name evidence="6" type="ORF">B597_022730</name>
</gene>